<dbReference type="GO" id="GO:0005829">
    <property type="term" value="C:cytosol"/>
    <property type="evidence" value="ECO:0007669"/>
    <property type="project" value="TreeGrafter"/>
</dbReference>
<dbReference type="Gene3D" id="3.40.50.300">
    <property type="entry name" value="P-loop containing nucleotide triphosphate hydrolases"/>
    <property type="match status" value="1"/>
</dbReference>
<protein>
    <recommendedName>
        <fullName evidence="1">Helicase ATP-binding domain-containing protein</fullName>
    </recommendedName>
</protein>
<feature type="non-terminal residue" evidence="2">
    <location>
        <position position="147"/>
    </location>
</feature>
<evidence type="ECO:0000313" key="2">
    <source>
        <dbReference type="EMBL" id="KKM71953.1"/>
    </source>
</evidence>
<dbReference type="PROSITE" id="PS51192">
    <property type="entry name" value="HELICASE_ATP_BIND_1"/>
    <property type="match status" value="1"/>
</dbReference>
<dbReference type="PANTHER" id="PTHR47396:SF1">
    <property type="entry name" value="ATP-DEPENDENT HELICASE IRC3-RELATED"/>
    <property type="match status" value="1"/>
</dbReference>
<dbReference type="Pfam" id="PF04851">
    <property type="entry name" value="ResIII"/>
    <property type="match status" value="1"/>
</dbReference>
<organism evidence="2">
    <name type="scientific">marine sediment metagenome</name>
    <dbReference type="NCBI Taxonomy" id="412755"/>
    <lineage>
        <taxon>unclassified sequences</taxon>
        <taxon>metagenomes</taxon>
        <taxon>ecological metagenomes</taxon>
    </lineage>
</organism>
<evidence type="ECO:0000259" key="1">
    <source>
        <dbReference type="PROSITE" id="PS51192"/>
    </source>
</evidence>
<dbReference type="InterPro" id="IPR027417">
    <property type="entry name" value="P-loop_NTPase"/>
</dbReference>
<dbReference type="InterPro" id="IPR014001">
    <property type="entry name" value="Helicase_ATP-bd"/>
</dbReference>
<dbReference type="InterPro" id="IPR006935">
    <property type="entry name" value="Helicase/UvrB_N"/>
</dbReference>
<dbReference type="GO" id="GO:0005524">
    <property type="term" value="F:ATP binding"/>
    <property type="evidence" value="ECO:0007669"/>
    <property type="project" value="InterPro"/>
</dbReference>
<dbReference type="InterPro" id="IPR050742">
    <property type="entry name" value="Helicase_Restrict-Modif_Enz"/>
</dbReference>
<dbReference type="GO" id="GO:0016787">
    <property type="term" value="F:hydrolase activity"/>
    <property type="evidence" value="ECO:0007669"/>
    <property type="project" value="InterPro"/>
</dbReference>
<accession>A0A0F9JQL3</accession>
<sequence>MRLELRDYQIKTITDIRNAYLSNYRAPLLVSPCGSGKTVEFSYIAENAARKQKRILTLVHRRELLLQSSEMLDELGVEHGLIAPKYKQTDSHVQIGSVQTVVNRLEKMEYPDLIIIDECFPAGTMIDGKPIESLKVGDEVTAFSHFG</sequence>
<dbReference type="AlphaFoldDB" id="A0A0F9JQL3"/>
<feature type="domain" description="Helicase ATP-binding" evidence="1">
    <location>
        <begin position="18"/>
        <end position="119"/>
    </location>
</feature>
<gene>
    <name evidence="2" type="ORF">LCGC14_1425440</name>
</gene>
<dbReference type="SUPFAM" id="SSF52540">
    <property type="entry name" value="P-loop containing nucleoside triphosphate hydrolases"/>
    <property type="match status" value="1"/>
</dbReference>
<proteinExistence type="predicted"/>
<reference evidence="2" key="1">
    <citation type="journal article" date="2015" name="Nature">
        <title>Complex archaea that bridge the gap between prokaryotes and eukaryotes.</title>
        <authorList>
            <person name="Spang A."/>
            <person name="Saw J.H."/>
            <person name="Jorgensen S.L."/>
            <person name="Zaremba-Niedzwiedzka K."/>
            <person name="Martijn J."/>
            <person name="Lind A.E."/>
            <person name="van Eijk R."/>
            <person name="Schleper C."/>
            <person name="Guy L."/>
            <person name="Ettema T.J."/>
        </authorList>
    </citation>
    <scope>NUCLEOTIDE SEQUENCE</scope>
</reference>
<name>A0A0F9JQL3_9ZZZZ</name>
<dbReference type="GO" id="GO:0003677">
    <property type="term" value="F:DNA binding"/>
    <property type="evidence" value="ECO:0007669"/>
    <property type="project" value="InterPro"/>
</dbReference>
<dbReference type="EMBL" id="LAZR01009549">
    <property type="protein sequence ID" value="KKM71953.1"/>
    <property type="molecule type" value="Genomic_DNA"/>
</dbReference>
<dbReference type="PANTHER" id="PTHR47396">
    <property type="entry name" value="TYPE I RESTRICTION ENZYME ECOKI R PROTEIN"/>
    <property type="match status" value="1"/>
</dbReference>
<comment type="caution">
    <text evidence="2">The sequence shown here is derived from an EMBL/GenBank/DDBJ whole genome shotgun (WGS) entry which is preliminary data.</text>
</comment>